<gene>
    <name evidence="1" type="ORF">GCM10007036_31090</name>
</gene>
<comment type="caution">
    <text evidence="1">The sequence shown here is derived from an EMBL/GenBank/DDBJ whole genome shotgun (WGS) entry which is preliminary data.</text>
</comment>
<reference evidence="1" key="1">
    <citation type="journal article" date="2014" name="Int. J. Syst. Evol. Microbiol.">
        <title>Complete genome sequence of Corynebacterium casei LMG S-19264T (=DSM 44701T), isolated from a smear-ripened cheese.</title>
        <authorList>
            <consortium name="US DOE Joint Genome Institute (JGI-PGF)"/>
            <person name="Walter F."/>
            <person name="Albersmeier A."/>
            <person name="Kalinowski J."/>
            <person name="Ruckert C."/>
        </authorList>
    </citation>
    <scope>NUCLEOTIDE SEQUENCE</scope>
    <source>
        <strain evidence="1">CGMCC 1.12214</strain>
    </source>
</reference>
<proteinExistence type="predicted"/>
<accession>A0A917MJ41</accession>
<dbReference type="AlphaFoldDB" id="A0A917MJ41"/>
<organism evidence="1 2">
    <name type="scientific">Alsobacter metallidurans</name>
    <dbReference type="NCBI Taxonomy" id="340221"/>
    <lineage>
        <taxon>Bacteria</taxon>
        <taxon>Pseudomonadati</taxon>
        <taxon>Pseudomonadota</taxon>
        <taxon>Alphaproteobacteria</taxon>
        <taxon>Hyphomicrobiales</taxon>
        <taxon>Alsobacteraceae</taxon>
        <taxon>Alsobacter</taxon>
    </lineage>
</organism>
<protein>
    <submittedName>
        <fullName evidence="1">Uncharacterized protein</fullName>
    </submittedName>
</protein>
<dbReference type="RefSeq" id="WP_188518637.1">
    <property type="nucleotide sequence ID" value="NZ_BMES01000002.1"/>
</dbReference>
<keyword evidence="2" id="KW-1185">Reference proteome</keyword>
<dbReference type="EMBL" id="BMES01000002">
    <property type="protein sequence ID" value="GGH24583.1"/>
    <property type="molecule type" value="Genomic_DNA"/>
</dbReference>
<evidence type="ECO:0000313" key="1">
    <source>
        <dbReference type="EMBL" id="GGH24583.1"/>
    </source>
</evidence>
<sequence length="112" mass="12859">MRMIEGRLRELEAAQRKRFGSRIEQMTDVELNAEIQKFYAKIFPTLAEIERSSGAGWKDYVRAWWLHGLADENSPDFQSVSGAFDKILTAYEAQRESEVGQSEFCHSIKRGG</sequence>
<evidence type="ECO:0000313" key="2">
    <source>
        <dbReference type="Proteomes" id="UP000603912"/>
    </source>
</evidence>
<name>A0A917MJ41_9HYPH</name>
<dbReference type="Proteomes" id="UP000603912">
    <property type="component" value="Unassembled WGS sequence"/>
</dbReference>
<reference evidence="1" key="2">
    <citation type="submission" date="2020-09" db="EMBL/GenBank/DDBJ databases">
        <authorList>
            <person name="Sun Q."/>
            <person name="Zhou Y."/>
        </authorList>
    </citation>
    <scope>NUCLEOTIDE SEQUENCE</scope>
    <source>
        <strain evidence="1">CGMCC 1.12214</strain>
    </source>
</reference>